<name>A0A137NQF2_CONC2</name>
<dbReference type="AlphaFoldDB" id="A0A137NQF2"/>
<evidence type="ECO:0000313" key="1">
    <source>
        <dbReference type="EMBL" id="KXN64942.1"/>
    </source>
</evidence>
<protein>
    <submittedName>
        <fullName evidence="1">Uncharacterized protein</fullName>
    </submittedName>
</protein>
<gene>
    <name evidence="1" type="ORF">CONCODRAFT_13659</name>
</gene>
<reference evidence="1 2" key="1">
    <citation type="journal article" date="2015" name="Genome Biol. Evol.">
        <title>Phylogenomic analyses indicate that early fungi evolved digesting cell walls of algal ancestors of land plants.</title>
        <authorList>
            <person name="Chang Y."/>
            <person name="Wang S."/>
            <person name="Sekimoto S."/>
            <person name="Aerts A.L."/>
            <person name="Choi C."/>
            <person name="Clum A."/>
            <person name="LaButti K.M."/>
            <person name="Lindquist E.A."/>
            <person name="Yee Ngan C."/>
            <person name="Ohm R.A."/>
            <person name="Salamov A.A."/>
            <person name="Grigoriev I.V."/>
            <person name="Spatafora J.W."/>
            <person name="Berbee M.L."/>
        </authorList>
    </citation>
    <scope>NUCLEOTIDE SEQUENCE [LARGE SCALE GENOMIC DNA]</scope>
    <source>
        <strain evidence="1 2">NRRL 28638</strain>
    </source>
</reference>
<accession>A0A137NQF2</accession>
<evidence type="ECO:0000313" key="2">
    <source>
        <dbReference type="Proteomes" id="UP000070444"/>
    </source>
</evidence>
<dbReference type="Proteomes" id="UP000070444">
    <property type="component" value="Unassembled WGS sequence"/>
</dbReference>
<sequence>MIIANNLTFISAIEHEIPTETEDLAAAISSYTYYVYSICYPVYKYIPKIRIAK</sequence>
<keyword evidence="2" id="KW-1185">Reference proteome</keyword>
<dbReference type="EMBL" id="KQ965054">
    <property type="protein sequence ID" value="KXN64942.1"/>
    <property type="molecule type" value="Genomic_DNA"/>
</dbReference>
<proteinExistence type="predicted"/>
<organism evidence="1 2">
    <name type="scientific">Conidiobolus coronatus (strain ATCC 28846 / CBS 209.66 / NRRL 28638)</name>
    <name type="common">Delacroixia coronata</name>
    <dbReference type="NCBI Taxonomy" id="796925"/>
    <lineage>
        <taxon>Eukaryota</taxon>
        <taxon>Fungi</taxon>
        <taxon>Fungi incertae sedis</taxon>
        <taxon>Zoopagomycota</taxon>
        <taxon>Entomophthoromycotina</taxon>
        <taxon>Entomophthoromycetes</taxon>
        <taxon>Entomophthorales</taxon>
        <taxon>Ancylistaceae</taxon>
        <taxon>Conidiobolus</taxon>
    </lineage>
</organism>